<accession>A0A2M7JC66</accession>
<dbReference type="Proteomes" id="UP000229297">
    <property type="component" value="Unassembled WGS sequence"/>
</dbReference>
<dbReference type="EMBL" id="PFIC01000151">
    <property type="protein sequence ID" value="PIX17025.1"/>
    <property type="molecule type" value="Genomic_DNA"/>
</dbReference>
<sequence>KLDFGSATTNNATQTTSGGTFTVIFTVPINEGATTAVMATGAMATASTNFVVQSRVTSVVPTQGTVGSSVTISGEGFKKGETVTVDFGTSKSFTAAISINTGKFTNVVFTVNTQIYGTTAITVTGQTSGLAATNTYKILTDLVATPNNGTVGTMIALLGTGFGNLENITVDFGTTITIVQKVATGAGSWTTSFTINTQAHGTTTVKARGGSGTPEKIIYVQINPKVVSVVPASGSVGTSVTVCGNGYGLSEEVRIKFGTNQTITTVSGNEYGSFTATFTVDTQGSGITTITAYRTQAPFNSSEIAFTITANNQLVVTPTIGTVGTPITINGSGFGTNEDISVDFGTNIPYTTAKASGAGTFSKTFIVNDQKRGNTTITATGSSTAQAAVGSFFVKPEIIYFSPIIGTVGTIVTVRGSGCANPDTLGIDFGGRTDITTVETTAFGSFTITFTVDTQVYGTTTATISTDSIPPTGYTEESLTKTFFIQQSRVTFTPTTGTVGTSVTIAGNGFAATEGIVVSFGTNQTITTTNAATNGSFTAIWTVDVQVSGNTTIIAKGTTTQVSITDNFIIQPQIILSFPTQGTVGTVITIIANGYGSETVKITYGDGAIAGSTMTVNTSQYGSFTTYFTVNIQPYGTKTVSVQGQTTSQTRESSFKITPQTTITPTIGTVGTSVTIKGNGFIGPETLSVVFGKTTIANPTTNLFGEISAGNTFAIDEQPYGDTPGTITGNSSNHSVNLPGTGFTILANLWYVQPVSGTVGTMISVSGNGFNKSVTVNIKFGNTDNIVQSYANGYGTWTTSFTINTQPYGTTTIIGGQSETDMAAKTITILPAIINVNPSSGPVGLMVTVTGNGYPANNALRVKFGTEPTITSIVSDTTAGSFTVSFIINTQPAGTTTIEVWDSSNTIFATATFKIGGRLTRISPNTGSVGTIVTLEGDGFGSPDGLRVDLGTKWGITSLSITGGTWTTTFTIDTQSYGTTTITVTGTQSNATAQGIFTISPNIISVTPLSGTVGSQVTVSGNGFAVTENISLQFGDFPGIVTGSATDTGSFTLGFMVNTQGYGTTNITVKSTADQSRYAATSTYRIMPSIIEFTPITGTIGCLVAISGNGYGTGSTVRITLGLANRKDATANSNGSFTTTFTIDTQKYGSTTVTATGQVYSENDSRSFFIQPAIWQVTPFAGTVGANISIQGNGYGSGTVINVYLGLTSGSVSTTNTNANGSWTTSFTIDTQVYGTTSLRATGAGNEFATNTVKILSSIISVSPNSGTVGSTVNVKGNGYIADQIIYIDFGTDSKLPPSNVYVAANGSFNRDFQVTTQAYGPTMIEGYIENMGNRLTSATATFTILPNIISVAPSQGTVGSSVTVSGNGYSASQTITIDFGGSFKITSGSSVAEGSFTISFSVNQQAYGTRTITARRAGTAESDSKPWFTIIPNIRLVTPTAGSVGSQVSVEGDGYGAGEGITVRFGNNSSIVTPTANGSGLFTIQFTVDTQAYAGKNIVGYGNTTQQSATSTVFSIQANIIEFNPTMGTVGTVITIKGTGFKATTVVISIGNHENVKTGVSAAPNGYFNTTITICDHPYGTTTITSISAGGGAYVDQLFKIIPNVYFVSPLLGTIGTEVTIKGNGYGFNEQIEVNFGTTKTITTAMTSGNSGSPYYHGGIFTTTFTINKQQFGTTTITAWGLSSNDSGSST</sequence>
<comment type="caution">
    <text evidence="1">The sequence shown here is derived from an EMBL/GenBank/DDBJ whole genome shotgun (WGS) entry which is preliminary data.</text>
</comment>
<dbReference type="InterPro" id="IPR014756">
    <property type="entry name" value="Ig_E-set"/>
</dbReference>
<organism evidence="1 2">
    <name type="scientific">Candidatus Desantisbacteria bacterium CG_4_8_14_3_um_filter_40_12</name>
    <dbReference type="NCBI Taxonomy" id="1974545"/>
    <lineage>
        <taxon>Bacteria</taxon>
        <taxon>Candidatus Desantisiibacteriota</taxon>
    </lineage>
</organism>
<name>A0A2M7JC66_9BACT</name>
<dbReference type="InterPro" id="IPR013783">
    <property type="entry name" value="Ig-like_fold"/>
</dbReference>
<evidence type="ECO:0000313" key="1">
    <source>
        <dbReference type="EMBL" id="PIX17025.1"/>
    </source>
</evidence>
<feature type="non-terminal residue" evidence="1">
    <location>
        <position position="1692"/>
    </location>
</feature>
<feature type="non-terminal residue" evidence="1">
    <location>
        <position position="1"/>
    </location>
</feature>
<dbReference type="SUPFAM" id="SSF81296">
    <property type="entry name" value="E set domains"/>
    <property type="match status" value="2"/>
</dbReference>
<proteinExistence type="predicted"/>
<dbReference type="Gene3D" id="2.60.40.10">
    <property type="entry name" value="Immunoglobulins"/>
    <property type="match status" value="2"/>
</dbReference>
<protein>
    <submittedName>
        <fullName evidence="1">Uncharacterized protein</fullName>
    </submittedName>
</protein>
<evidence type="ECO:0000313" key="2">
    <source>
        <dbReference type="Proteomes" id="UP000229297"/>
    </source>
</evidence>
<gene>
    <name evidence="1" type="ORF">COZ71_05475</name>
</gene>
<reference evidence="2" key="1">
    <citation type="submission" date="2017-09" db="EMBL/GenBank/DDBJ databases">
        <title>Depth-based differentiation of microbial function through sediment-hosted aquifers and enrichment of novel symbionts in the deep terrestrial subsurface.</title>
        <authorList>
            <person name="Probst A.J."/>
            <person name="Ladd B."/>
            <person name="Jarett J.K."/>
            <person name="Geller-Mcgrath D.E."/>
            <person name="Sieber C.M.K."/>
            <person name="Emerson J.B."/>
            <person name="Anantharaman K."/>
            <person name="Thomas B.C."/>
            <person name="Malmstrom R."/>
            <person name="Stieglmeier M."/>
            <person name="Klingl A."/>
            <person name="Woyke T."/>
            <person name="Ryan C.M."/>
            <person name="Banfield J.F."/>
        </authorList>
    </citation>
    <scope>NUCLEOTIDE SEQUENCE [LARGE SCALE GENOMIC DNA]</scope>
</reference>